<proteinExistence type="predicted"/>
<dbReference type="InterPro" id="IPR002156">
    <property type="entry name" value="RNaseH_domain"/>
</dbReference>
<dbReference type="InterPro" id="IPR044730">
    <property type="entry name" value="RNase_H-like_dom_plant"/>
</dbReference>
<sequence>MLCPLLTTSGESPRTDDIYQVNGAWKETETRIGLRWFYLNVNIQEKLLGTRNLRRGISPLQTELHALIWAMHCMLRHNKLITRFKTDCSDVVKMVSTPQKWPAFAILLDEVNRCKRRFTFFSIAHIPRTKNTKADKLAQSARALPTDMYYVTLFRQFGFPSWFRNRGC</sequence>
<dbReference type="InterPro" id="IPR012337">
    <property type="entry name" value="RNaseH-like_sf"/>
</dbReference>
<dbReference type="PANTHER" id="PTHR34146:SF3">
    <property type="entry name" value="POLYNUCLEOTIDYL TRANSFERASE, RIBONUCLEASE H-LIKE SUPERFAMILY PROTEIN"/>
    <property type="match status" value="1"/>
</dbReference>
<dbReference type="GO" id="GO:0003676">
    <property type="term" value="F:nucleic acid binding"/>
    <property type="evidence" value="ECO:0007669"/>
    <property type="project" value="InterPro"/>
</dbReference>
<dbReference type="AlphaFoldDB" id="A0A6D2LJE4"/>
<evidence type="ECO:0000259" key="1">
    <source>
        <dbReference type="Pfam" id="PF13456"/>
    </source>
</evidence>
<dbReference type="PANTHER" id="PTHR34146">
    <property type="entry name" value="POLYNUCLEOTIDYL TRANSFERASE, RIBONUCLEASE H-LIKE SUPERFAMILY PROTEIN-RELATED"/>
    <property type="match status" value="1"/>
</dbReference>
<dbReference type="InterPro" id="IPR036397">
    <property type="entry name" value="RNaseH_sf"/>
</dbReference>
<organism evidence="2 3">
    <name type="scientific">Microthlaspi erraticum</name>
    <dbReference type="NCBI Taxonomy" id="1685480"/>
    <lineage>
        <taxon>Eukaryota</taxon>
        <taxon>Viridiplantae</taxon>
        <taxon>Streptophyta</taxon>
        <taxon>Embryophyta</taxon>
        <taxon>Tracheophyta</taxon>
        <taxon>Spermatophyta</taxon>
        <taxon>Magnoliopsida</taxon>
        <taxon>eudicotyledons</taxon>
        <taxon>Gunneridae</taxon>
        <taxon>Pentapetalae</taxon>
        <taxon>rosids</taxon>
        <taxon>malvids</taxon>
        <taxon>Brassicales</taxon>
        <taxon>Brassicaceae</taxon>
        <taxon>Coluteocarpeae</taxon>
        <taxon>Microthlaspi</taxon>
    </lineage>
</organism>
<dbReference type="EMBL" id="CACVBM020001817">
    <property type="protein sequence ID" value="CAA7060084.1"/>
    <property type="molecule type" value="Genomic_DNA"/>
</dbReference>
<dbReference type="SUPFAM" id="SSF53098">
    <property type="entry name" value="Ribonuclease H-like"/>
    <property type="match status" value="1"/>
</dbReference>
<dbReference type="GO" id="GO:0004523">
    <property type="term" value="F:RNA-DNA hybrid ribonuclease activity"/>
    <property type="evidence" value="ECO:0007669"/>
    <property type="project" value="InterPro"/>
</dbReference>
<evidence type="ECO:0000313" key="3">
    <source>
        <dbReference type="Proteomes" id="UP000467841"/>
    </source>
</evidence>
<protein>
    <recommendedName>
        <fullName evidence="1">RNase H type-1 domain-containing protein</fullName>
    </recommendedName>
</protein>
<reference evidence="2" key="1">
    <citation type="submission" date="2020-01" db="EMBL/GenBank/DDBJ databases">
        <authorList>
            <person name="Mishra B."/>
        </authorList>
    </citation>
    <scope>NUCLEOTIDE SEQUENCE [LARGE SCALE GENOMIC DNA]</scope>
</reference>
<gene>
    <name evidence="2" type="ORF">MERR_LOCUS47320</name>
</gene>
<dbReference type="OrthoDB" id="1306118at2759"/>
<keyword evidence="3" id="KW-1185">Reference proteome</keyword>
<name>A0A6D2LJE4_9BRAS</name>
<dbReference type="Proteomes" id="UP000467841">
    <property type="component" value="Unassembled WGS sequence"/>
</dbReference>
<feature type="domain" description="RNase H type-1" evidence="1">
    <location>
        <begin position="21"/>
        <end position="141"/>
    </location>
</feature>
<comment type="caution">
    <text evidence="2">The sequence shown here is derived from an EMBL/GenBank/DDBJ whole genome shotgun (WGS) entry which is preliminary data.</text>
</comment>
<accession>A0A6D2LJE4</accession>
<dbReference type="CDD" id="cd06222">
    <property type="entry name" value="RNase_H_like"/>
    <property type="match status" value="1"/>
</dbReference>
<evidence type="ECO:0000313" key="2">
    <source>
        <dbReference type="EMBL" id="CAA7060084.1"/>
    </source>
</evidence>
<dbReference type="Gene3D" id="3.30.420.10">
    <property type="entry name" value="Ribonuclease H-like superfamily/Ribonuclease H"/>
    <property type="match status" value="1"/>
</dbReference>
<dbReference type="Pfam" id="PF13456">
    <property type="entry name" value="RVT_3"/>
    <property type="match status" value="1"/>
</dbReference>